<feature type="transmembrane region" description="Helical" evidence="1">
    <location>
        <begin position="116"/>
        <end position="141"/>
    </location>
</feature>
<keyword evidence="1" id="KW-0472">Membrane</keyword>
<dbReference type="Proteomes" id="UP000092993">
    <property type="component" value="Unassembled WGS sequence"/>
</dbReference>
<keyword evidence="3" id="KW-1185">Reference proteome</keyword>
<dbReference type="EMBL" id="LUGG01000011">
    <property type="protein sequence ID" value="OBZ71094.1"/>
    <property type="molecule type" value="Genomic_DNA"/>
</dbReference>
<gene>
    <name evidence="2" type="ORF">A0H81_08774</name>
</gene>
<feature type="transmembrane region" description="Helical" evidence="1">
    <location>
        <begin position="82"/>
        <end position="104"/>
    </location>
</feature>
<organism evidence="2 3">
    <name type="scientific">Grifola frondosa</name>
    <name type="common">Maitake</name>
    <name type="synonym">Polyporus frondosus</name>
    <dbReference type="NCBI Taxonomy" id="5627"/>
    <lineage>
        <taxon>Eukaryota</taxon>
        <taxon>Fungi</taxon>
        <taxon>Dikarya</taxon>
        <taxon>Basidiomycota</taxon>
        <taxon>Agaricomycotina</taxon>
        <taxon>Agaricomycetes</taxon>
        <taxon>Polyporales</taxon>
        <taxon>Grifolaceae</taxon>
        <taxon>Grifola</taxon>
    </lineage>
</organism>
<dbReference type="OrthoDB" id="2802144at2759"/>
<feature type="transmembrane region" description="Helical" evidence="1">
    <location>
        <begin position="198"/>
        <end position="218"/>
    </location>
</feature>
<evidence type="ECO:0000256" key="1">
    <source>
        <dbReference type="SAM" id="Phobius"/>
    </source>
</evidence>
<name>A0A1C7M7T9_GRIFR</name>
<keyword evidence="1" id="KW-1133">Transmembrane helix</keyword>
<proteinExistence type="predicted"/>
<comment type="caution">
    <text evidence="2">The sequence shown here is derived from an EMBL/GenBank/DDBJ whole genome shotgun (WGS) entry which is preliminary data.</text>
</comment>
<evidence type="ECO:0000313" key="3">
    <source>
        <dbReference type="Proteomes" id="UP000092993"/>
    </source>
</evidence>
<accession>A0A1C7M7T9</accession>
<dbReference type="OMA" id="VFAWTQR"/>
<keyword evidence="1" id="KW-0812">Transmembrane</keyword>
<dbReference type="AlphaFoldDB" id="A0A1C7M7T9"/>
<protein>
    <submittedName>
        <fullName evidence="2">Uncharacterized protein</fullName>
    </submittedName>
</protein>
<evidence type="ECO:0000313" key="2">
    <source>
        <dbReference type="EMBL" id="OBZ71094.1"/>
    </source>
</evidence>
<sequence length="237" mass="26344">MSTTMLHSPTQRRPHPDIPAMPSHWNFEFKGAPQLLRFILQSAFQLLCVISLGHADLQRAWIACTTDDKTWTEQKDRLWDRISTITIIGGLLLGATAAFATTVPPMADILNYTERGPYMCIFCSFGLTFGSLIVGSAILFVMPKCTADWFRTTLMGSRSNICCTLVLIAYPFICMGVSTIIGAFGLLVAAWISQDRLVKFGVAWILILPASLILVFAWTQRPLRKGFTSHDGSSRHI</sequence>
<feature type="transmembrane region" description="Helical" evidence="1">
    <location>
        <begin position="162"/>
        <end position="192"/>
    </location>
</feature>
<reference evidence="2 3" key="1">
    <citation type="submission" date="2016-03" db="EMBL/GenBank/DDBJ databases">
        <title>Whole genome sequencing of Grifola frondosa 9006-11.</title>
        <authorList>
            <person name="Min B."/>
            <person name="Park H."/>
            <person name="Kim J.-G."/>
            <person name="Cho H."/>
            <person name="Oh Y.-L."/>
            <person name="Kong W.-S."/>
            <person name="Choi I.-G."/>
        </authorList>
    </citation>
    <scope>NUCLEOTIDE SEQUENCE [LARGE SCALE GENOMIC DNA]</scope>
    <source>
        <strain evidence="2 3">9006-11</strain>
    </source>
</reference>